<protein>
    <submittedName>
        <fullName evidence="1">Uncharacterized protein</fullName>
    </submittedName>
</protein>
<evidence type="ECO:0000313" key="1">
    <source>
        <dbReference type="EMBL" id="AJE85616.1"/>
    </source>
</evidence>
<accession>A0A0B5F3X3</accession>
<dbReference type="EMBL" id="CP010519">
    <property type="protein sequence ID" value="AJE85616.1"/>
    <property type="molecule type" value="Genomic_DNA"/>
</dbReference>
<gene>
    <name evidence="1" type="ORF">SLNWT_5240</name>
</gene>
<dbReference type="Proteomes" id="UP000031523">
    <property type="component" value="Chromosome"/>
</dbReference>
<name>A0A0B5F3X3_STRA4</name>
<organism evidence="1 2">
    <name type="scientific">Streptomyces albus (strain ATCC 21838 / DSM 41398 / FERM P-419 / JCM 4703 / NBRC 107858)</name>
    <dbReference type="NCBI Taxonomy" id="1081613"/>
    <lineage>
        <taxon>Bacteria</taxon>
        <taxon>Bacillati</taxon>
        <taxon>Actinomycetota</taxon>
        <taxon>Actinomycetes</taxon>
        <taxon>Kitasatosporales</taxon>
        <taxon>Streptomycetaceae</taxon>
        <taxon>Streptomyces</taxon>
    </lineage>
</organism>
<dbReference type="AlphaFoldDB" id="A0A0B5F3X3"/>
<proteinExistence type="predicted"/>
<sequence>MEQGETTVVQLRPHRQEFALHSALEHRPVRLVEGSTASSGCSVLS</sequence>
<keyword evidence="2" id="KW-1185">Reference proteome</keyword>
<dbReference type="KEGG" id="sals:SLNWT_5240"/>
<reference evidence="1 2" key="1">
    <citation type="submission" date="2015-01" db="EMBL/GenBank/DDBJ databases">
        <title>Enhanced salinomycin production by adjusting the supply of polyketide extender units in Streptomyce albus DSM 41398.</title>
        <authorList>
            <person name="Lu C."/>
        </authorList>
    </citation>
    <scope>NUCLEOTIDE SEQUENCE [LARGE SCALE GENOMIC DNA]</scope>
    <source>
        <strain evidence="2">ATCC 21838 / DSM 41398 / FERM P-419 / JCM 4703 / NBRC 107858</strain>
    </source>
</reference>
<evidence type="ECO:0000313" key="2">
    <source>
        <dbReference type="Proteomes" id="UP000031523"/>
    </source>
</evidence>